<evidence type="ECO:0000313" key="1">
    <source>
        <dbReference type="EMBL" id="MBU2758672.1"/>
    </source>
</evidence>
<gene>
    <name evidence="1" type="ORF">HAP95_00320</name>
</gene>
<dbReference type="RefSeq" id="WP_215882476.1">
    <property type="nucleotide sequence ID" value="NZ_JAAOMP010000013.1"/>
</dbReference>
<comment type="caution">
    <text evidence="1">The sequence shown here is derived from an EMBL/GenBank/DDBJ whole genome shotgun (WGS) entry which is preliminary data.</text>
</comment>
<evidence type="ECO:0008006" key="3">
    <source>
        <dbReference type="Google" id="ProtNLM"/>
    </source>
</evidence>
<sequence>MRPFQVITIASAAVLMSGCSTDLTQMHNTVTKFDQGVHSASTAEMALFHQVQSADCRQQFYKQAFSFATARKNKKTHKYPAYSLDLTPSCTPQELTNTQLQIRQNLLDTITLYADAIQTLANGTDDTDLSKNSQDLARNIQSLAKQQGFTAVTASDTAAVNTAVETITSFIVDHTKYKEIKEAASSVQPALTIVIAQLKAENISDAQSLASKADAVANMFQPALLAARNQMHSASFLDVIYAHIALQSIIIPTPNVTQLNDTLDAIVAANHALAHATNDGAIPEVSNLIDRARQAATLFNSTK</sequence>
<proteinExistence type="predicted"/>
<accession>A0ABS5ZTZ8</accession>
<organism evidence="1 2">
    <name type="scientific">Acidithiobacillus sulfurivorans</name>
    <dbReference type="NCBI Taxonomy" id="1958756"/>
    <lineage>
        <taxon>Bacteria</taxon>
        <taxon>Pseudomonadati</taxon>
        <taxon>Pseudomonadota</taxon>
        <taxon>Acidithiobacillia</taxon>
        <taxon>Acidithiobacillales</taxon>
        <taxon>Acidithiobacillaceae</taxon>
        <taxon>Acidithiobacillus</taxon>
    </lineage>
</organism>
<reference evidence="1 2" key="1">
    <citation type="journal article" date="2021" name="ISME J.">
        <title>Genomic evolution of the class Acidithiobacillia: deep-branching Proteobacteria living in extreme acidic conditions.</title>
        <authorList>
            <person name="Moya-Beltran A."/>
            <person name="Beard S."/>
            <person name="Rojas-Villalobos C."/>
            <person name="Issotta F."/>
            <person name="Gallardo Y."/>
            <person name="Ulloa R."/>
            <person name="Giaveno A."/>
            <person name="Degli Esposti M."/>
            <person name="Johnson D.B."/>
            <person name="Quatrini R."/>
        </authorList>
    </citation>
    <scope>NUCLEOTIDE SEQUENCE [LARGE SCALE GENOMIC DNA]</scope>
    <source>
        <strain evidence="1 2">RW2</strain>
    </source>
</reference>
<dbReference type="EMBL" id="JAAOMP010000013">
    <property type="protein sequence ID" value="MBU2758672.1"/>
    <property type="molecule type" value="Genomic_DNA"/>
</dbReference>
<dbReference type="PROSITE" id="PS51257">
    <property type="entry name" value="PROKAR_LIPOPROTEIN"/>
    <property type="match status" value="1"/>
</dbReference>
<protein>
    <recommendedName>
        <fullName evidence="3">Lipoprotein</fullName>
    </recommendedName>
</protein>
<dbReference type="Proteomes" id="UP000755654">
    <property type="component" value="Unassembled WGS sequence"/>
</dbReference>
<name>A0ABS5ZTZ8_9PROT</name>
<keyword evidence="2" id="KW-1185">Reference proteome</keyword>
<evidence type="ECO:0000313" key="2">
    <source>
        <dbReference type="Proteomes" id="UP000755654"/>
    </source>
</evidence>